<dbReference type="GO" id="GO:0005829">
    <property type="term" value="C:cytosol"/>
    <property type="evidence" value="ECO:0007669"/>
    <property type="project" value="TreeGrafter"/>
</dbReference>
<dbReference type="Proteomes" id="UP000022141">
    <property type="component" value="Unassembled WGS sequence"/>
</dbReference>
<dbReference type="Gene3D" id="1.10.10.10">
    <property type="entry name" value="Winged helix-like DNA-binding domain superfamily/Winged helix DNA-binding domain"/>
    <property type="match status" value="1"/>
</dbReference>
<sequence>MHITQHTDYALRVLIYLGTNEDRLVTIQEIADRFAVSRNHLMKVVSRLIRGGYVDGLRGKGGGLRLACPATTIVVGDVMRHMESGMDLVECFGKNSTCILDPDCQLKLALSEALAAFLKVLDGVTLADLLGKSERVILHVLRPVRAIPK</sequence>
<dbReference type="PANTHER" id="PTHR33221:SF4">
    <property type="entry name" value="HTH-TYPE TRANSCRIPTIONAL REPRESSOR NSRR"/>
    <property type="match status" value="1"/>
</dbReference>
<name>A0A011RF53_ACCRE</name>
<evidence type="ECO:0000256" key="1">
    <source>
        <dbReference type="ARBA" id="ARBA00023125"/>
    </source>
</evidence>
<gene>
    <name evidence="2" type="primary">nsrR</name>
    <name evidence="2" type="ORF">AW11_01320</name>
</gene>
<dbReference type="InterPro" id="IPR036388">
    <property type="entry name" value="WH-like_DNA-bd_sf"/>
</dbReference>
<dbReference type="GO" id="GO:0003700">
    <property type="term" value="F:DNA-binding transcription factor activity"/>
    <property type="evidence" value="ECO:0007669"/>
    <property type="project" value="TreeGrafter"/>
</dbReference>
<evidence type="ECO:0000313" key="3">
    <source>
        <dbReference type="Proteomes" id="UP000022141"/>
    </source>
</evidence>
<dbReference type="InterPro" id="IPR000944">
    <property type="entry name" value="Tscrpt_reg_Rrf2"/>
</dbReference>
<reference evidence="2" key="1">
    <citation type="submission" date="2014-02" db="EMBL/GenBank/DDBJ databases">
        <title>Expanding our view of genomic diversity in Candidatus Accumulibacter clades.</title>
        <authorList>
            <person name="Skennerton C.T."/>
            <person name="Barr J.J."/>
            <person name="Slater F.R."/>
            <person name="Bond P.L."/>
            <person name="Tyson G.W."/>
        </authorList>
    </citation>
    <scope>NUCLEOTIDE SEQUENCE [LARGE SCALE GENOMIC DNA]</scope>
</reference>
<evidence type="ECO:0000313" key="2">
    <source>
        <dbReference type="EMBL" id="EXI89829.1"/>
    </source>
</evidence>
<dbReference type="PATRIC" id="fig|1454004.3.peg.1375"/>
<accession>A0A011RF53</accession>
<dbReference type="STRING" id="1454004.AW11_01320"/>
<keyword evidence="1" id="KW-0238">DNA-binding</keyword>
<dbReference type="PANTHER" id="PTHR33221">
    <property type="entry name" value="WINGED HELIX-TURN-HELIX TRANSCRIPTIONAL REGULATOR, RRF2 FAMILY"/>
    <property type="match status" value="1"/>
</dbReference>
<proteinExistence type="predicted"/>
<dbReference type="Pfam" id="PF02082">
    <property type="entry name" value="Rrf2"/>
    <property type="match status" value="1"/>
</dbReference>
<dbReference type="AlphaFoldDB" id="A0A011RF53"/>
<organism evidence="2 3">
    <name type="scientific">Accumulibacter regalis</name>
    <dbReference type="NCBI Taxonomy" id="522306"/>
    <lineage>
        <taxon>Bacteria</taxon>
        <taxon>Pseudomonadati</taxon>
        <taxon>Pseudomonadota</taxon>
        <taxon>Betaproteobacteria</taxon>
        <taxon>Candidatus Accumulibacter</taxon>
    </lineage>
</organism>
<dbReference type="GO" id="GO:0003677">
    <property type="term" value="F:DNA binding"/>
    <property type="evidence" value="ECO:0007669"/>
    <property type="project" value="UniProtKB-KW"/>
</dbReference>
<comment type="caution">
    <text evidence="2">The sequence shown here is derived from an EMBL/GenBank/DDBJ whole genome shotgun (WGS) entry which is preliminary data.</text>
</comment>
<protein>
    <submittedName>
        <fullName evidence="2">HTH-type transcriptional repressor NsrR</fullName>
    </submittedName>
</protein>
<dbReference type="InterPro" id="IPR036390">
    <property type="entry name" value="WH_DNA-bd_sf"/>
</dbReference>
<dbReference type="EMBL" id="JEMY01000013">
    <property type="protein sequence ID" value="EXI89829.1"/>
    <property type="molecule type" value="Genomic_DNA"/>
</dbReference>
<dbReference type="NCBIfam" id="TIGR00738">
    <property type="entry name" value="rrf2_super"/>
    <property type="match status" value="1"/>
</dbReference>
<dbReference type="eggNOG" id="COG1959">
    <property type="taxonomic scope" value="Bacteria"/>
</dbReference>
<dbReference type="PROSITE" id="PS51197">
    <property type="entry name" value="HTH_RRF2_2"/>
    <property type="match status" value="1"/>
</dbReference>
<keyword evidence="3" id="KW-1185">Reference proteome</keyword>
<dbReference type="SUPFAM" id="SSF46785">
    <property type="entry name" value="Winged helix' DNA-binding domain"/>
    <property type="match status" value="1"/>
</dbReference>